<evidence type="ECO:0000313" key="1">
    <source>
        <dbReference type="EMBL" id="KAJ9097881.1"/>
    </source>
</evidence>
<protein>
    <submittedName>
        <fullName evidence="1">Uncharacterized protein</fullName>
    </submittedName>
</protein>
<proteinExistence type="predicted"/>
<sequence>MRWMADSRRGTDVIDDDESNNSSEDEAAQVKLILPQKAKMELLRCFRELQRWHPNDGDWEASANAFEQSVHALCLKHKCRKGMGRAIVTYFRRNWFCDEWRDLWTDAGLPEGASRDAFLNTNNWIEAGFRVFKVVFLGNRHNKRIDRLIAVLINDYYPYYALWPPEAARPSTDLLNVTEWGYNLWKIGKFRCEFQDDGRQVWSITRVQAADPGALDELDSSDDRDVTKQSVTVVQIEPDGRRKCACRRFASTGKYCHHLWAMSWLQSCGPMVPYQDRVHGVQPKTRTAKTPRSAKPKGKAAAKPPMKWAPSAAANDRKTNERLLGELLQDQCSLFSEEGWGNEVAPDADFRLAKVPGILQTNFSSSQAPERSAFYNATPVKRPRGKVESQREKLTHSPAKRQRMNDEGDDVEDEQANEDVRQSGDYKLPNKKARTGRDPINVPIRTSSNKAKKSLPAKRATKEASPIDEIVAVGGLVKRGTAVVCGVLVDTVLRQISFPPTTKKEPGFVKWG</sequence>
<comment type="caution">
    <text evidence="1">The sequence shown here is derived from an EMBL/GenBank/DDBJ whole genome shotgun (WGS) entry which is preliminary data.</text>
</comment>
<dbReference type="EMBL" id="JASBWS010000099">
    <property type="protein sequence ID" value="KAJ9097881.1"/>
    <property type="molecule type" value="Genomic_DNA"/>
</dbReference>
<keyword evidence="2" id="KW-1185">Reference proteome</keyword>
<reference evidence="1" key="1">
    <citation type="submission" date="2023-04" db="EMBL/GenBank/DDBJ databases">
        <title>Draft Genome sequencing of Naganishia species isolated from polar environments using Oxford Nanopore Technology.</title>
        <authorList>
            <person name="Leo P."/>
            <person name="Venkateswaran K."/>
        </authorList>
    </citation>
    <scope>NUCLEOTIDE SEQUENCE</scope>
    <source>
        <strain evidence="1">MNA-CCFEE 5262</strain>
    </source>
</reference>
<accession>A0ACC2VFN0</accession>
<dbReference type="Proteomes" id="UP001230649">
    <property type="component" value="Unassembled WGS sequence"/>
</dbReference>
<evidence type="ECO:0000313" key="2">
    <source>
        <dbReference type="Proteomes" id="UP001230649"/>
    </source>
</evidence>
<gene>
    <name evidence="1" type="ORF">QFC20_006104</name>
</gene>
<organism evidence="1 2">
    <name type="scientific">Naganishia adeliensis</name>
    <dbReference type="NCBI Taxonomy" id="92952"/>
    <lineage>
        <taxon>Eukaryota</taxon>
        <taxon>Fungi</taxon>
        <taxon>Dikarya</taxon>
        <taxon>Basidiomycota</taxon>
        <taxon>Agaricomycotina</taxon>
        <taxon>Tremellomycetes</taxon>
        <taxon>Filobasidiales</taxon>
        <taxon>Filobasidiaceae</taxon>
        <taxon>Naganishia</taxon>
    </lineage>
</organism>
<name>A0ACC2VFN0_9TREE</name>